<dbReference type="Proteomes" id="UP000681967">
    <property type="component" value="Unassembled WGS sequence"/>
</dbReference>
<sequence>MKIEENPPIWADSVSDDLNCDPALVWANWQLSFPFE</sequence>
<dbReference type="EMBL" id="CAJOBI010104228">
    <property type="protein sequence ID" value="CAF4601999.1"/>
    <property type="molecule type" value="Genomic_DNA"/>
</dbReference>
<feature type="non-terminal residue" evidence="1">
    <location>
        <position position="1"/>
    </location>
</feature>
<evidence type="ECO:0000313" key="3">
    <source>
        <dbReference type="EMBL" id="CAF4661053.1"/>
    </source>
</evidence>
<comment type="caution">
    <text evidence="1">The sequence shown here is derived from an EMBL/GenBank/DDBJ whole genome shotgun (WGS) entry which is preliminary data.</text>
</comment>
<reference evidence="1" key="1">
    <citation type="submission" date="2021-02" db="EMBL/GenBank/DDBJ databases">
        <authorList>
            <person name="Nowell W R."/>
        </authorList>
    </citation>
    <scope>NUCLEOTIDE SEQUENCE</scope>
</reference>
<proteinExistence type="predicted"/>
<organism evidence="1 4">
    <name type="scientific">Rotaria magnacalcarata</name>
    <dbReference type="NCBI Taxonomy" id="392030"/>
    <lineage>
        <taxon>Eukaryota</taxon>
        <taxon>Metazoa</taxon>
        <taxon>Spiralia</taxon>
        <taxon>Gnathifera</taxon>
        <taxon>Rotifera</taxon>
        <taxon>Eurotatoria</taxon>
        <taxon>Bdelloidea</taxon>
        <taxon>Philodinida</taxon>
        <taxon>Philodinidae</taxon>
        <taxon>Rotaria</taxon>
    </lineage>
</organism>
<dbReference type="EMBL" id="CAJOBH010111005">
    <property type="protein sequence ID" value="CAF4661053.1"/>
    <property type="molecule type" value="Genomic_DNA"/>
</dbReference>
<evidence type="ECO:0000313" key="1">
    <source>
        <dbReference type="EMBL" id="CAF4601999.1"/>
    </source>
</evidence>
<dbReference type="EMBL" id="CAJOBH010103882">
    <property type="protein sequence ID" value="CAF4627079.1"/>
    <property type="molecule type" value="Genomic_DNA"/>
</dbReference>
<evidence type="ECO:0000313" key="4">
    <source>
        <dbReference type="Proteomes" id="UP000676336"/>
    </source>
</evidence>
<dbReference type="Proteomes" id="UP000676336">
    <property type="component" value="Unassembled WGS sequence"/>
</dbReference>
<protein>
    <submittedName>
        <fullName evidence="1">Uncharacterized protein</fullName>
    </submittedName>
</protein>
<gene>
    <name evidence="2" type="ORF">BYL167_LOCUS41211</name>
    <name evidence="3" type="ORF">BYL167_LOCUS42586</name>
    <name evidence="1" type="ORF">SMN809_LOCUS39126</name>
</gene>
<evidence type="ECO:0000313" key="2">
    <source>
        <dbReference type="EMBL" id="CAF4627079.1"/>
    </source>
</evidence>
<accession>A0A8S2Z358</accession>
<name>A0A8S2Z358_9BILA</name>
<dbReference type="AlphaFoldDB" id="A0A8S2Z358"/>